<dbReference type="AlphaFoldDB" id="A0A1F7H2S1"/>
<evidence type="ECO:0000313" key="2">
    <source>
        <dbReference type="Proteomes" id="UP000177913"/>
    </source>
</evidence>
<sequence length="180" mass="21622">MTIKIDHLNMDRSEDPGFWYLWALEFNNTFRLLFSYSDNFLKKSHNINTDPPPPSHIVMWTIYAHTLELYMKTYLLALKAVQISDLRYKYSHDLERLRQKCAELEPQFNNKYLTWITQDLKKFTKIDWEYIKYPPKIPPLSKKPKLRDIQHTPGMYGKKTMLPPLDLLEKIIKPLVYIND</sequence>
<organism evidence="1 2">
    <name type="scientific">Candidatus Roizmanbacteria bacterium RIFCSPHIGHO2_02_FULL_38_11</name>
    <dbReference type="NCBI Taxonomy" id="1802039"/>
    <lineage>
        <taxon>Bacteria</taxon>
        <taxon>Candidatus Roizmaniibacteriota</taxon>
    </lineage>
</organism>
<reference evidence="1 2" key="1">
    <citation type="journal article" date="2016" name="Nat. Commun.">
        <title>Thousands of microbial genomes shed light on interconnected biogeochemical processes in an aquifer system.</title>
        <authorList>
            <person name="Anantharaman K."/>
            <person name="Brown C.T."/>
            <person name="Hug L.A."/>
            <person name="Sharon I."/>
            <person name="Castelle C.J."/>
            <person name="Probst A.J."/>
            <person name="Thomas B.C."/>
            <person name="Singh A."/>
            <person name="Wilkins M.J."/>
            <person name="Karaoz U."/>
            <person name="Brodie E.L."/>
            <person name="Williams K.H."/>
            <person name="Hubbard S.S."/>
            <person name="Banfield J.F."/>
        </authorList>
    </citation>
    <scope>NUCLEOTIDE SEQUENCE [LARGE SCALE GENOMIC DNA]</scope>
</reference>
<name>A0A1F7H2S1_9BACT</name>
<dbReference type="EMBL" id="MFZO01000011">
    <property type="protein sequence ID" value="OGK25378.1"/>
    <property type="molecule type" value="Genomic_DNA"/>
</dbReference>
<accession>A0A1F7H2S1</accession>
<dbReference type="Proteomes" id="UP000177913">
    <property type="component" value="Unassembled WGS sequence"/>
</dbReference>
<comment type="caution">
    <text evidence="1">The sequence shown here is derived from an EMBL/GenBank/DDBJ whole genome shotgun (WGS) entry which is preliminary data.</text>
</comment>
<protein>
    <recommendedName>
        <fullName evidence="3">HEPN domain-containing protein</fullName>
    </recommendedName>
</protein>
<evidence type="ECO:0000313" key="1">
    <source>
        <dbReference type="EMBL" id="OGK25378.1"/>
    </source>
</evidence>
<evidence type="ECO:0008006" key="3">
    <source>
        <dbReference type="Google" id="ProtNLM"/>
    </source>
</evidence>
<proteinExistence type="predicted"/>
<gene>
    <name evidence="1" type="ORF">A3C25_04590</name>
</gene>